<dbReference type="AlphaFoldDB" id="A0A2P6MR63"/>
<name>A0A2P6MR63_9EUKA</name>
<keyword evidence="2" id="KW-1185">Reference proteome</keyword>
<gene>
    <name evidence="1" type="ORF">PROFUN_16357</name>
</gene>
<accession>A0A2P6MR63</accession>
<dbReference type="Proteomes" id="UP000241769">
    <property type="component" value="Unassembled WGS sequence"/>
</dbReference>
<evidence type="ECO:0000313" key="2">
    <source>
        <dbReference type="Proteomes" id="UP000241769"/>
    </source>
</evidence>
<dbReference type="EMBL" id="MDYQ01000489">
    <property type="protein sequence ID" value="PRP74195.1"/>
    <property type="molecule type" value="Genomic_DNA"/>
</dbReference>
<evidence type="ECO:0000313" key="1">
    <source>
        <dbReference type="EMBL" id="PRP74195.1"/>
    </source>
</evidence>
<protein>
    <submittedName>
        <fullName evidence="1">Uncharacterized protein</fullName>
    </submittedName>
</protein>
<comment type="caution">
    <text evidence="1">The sequence shown here is derived from an EMBL/GenBank/DDBJ whole genome shotgun (WGS) entry which is preliminary data.</text>
</comment>
<organism evidence="1 2">
    <name type="scientific">Planoprotostelium fungivorum</name>
    <dbReference type="NCBI Taxonomy" id="1890364"/>
    <lineage>
        <taxon>Eukaryota</taxon>
        <taxon>Amoebozoa</taxon>
        <taxon>Evosea</taxon>
        <taxon>Variosea</taxon>
        <taxon>Cavosteliida</taxon>
        <taxon>Cavosteliaceae</taxon>
        <taxon>Planoprotostelium</taxon>
    </lineage>
</organism>
<sequence length="122" mass="13303">MFLYSEDDKTYLLVDEPFFLYRSSLHLALSLAITTPTSSTMPIHKTSSFFSSFFSGALVEGTTDDEMLVVDASTNICMGADSGRRGGETGILDVLGCRESERNEIRLTPLTSWSTGTSTKGL</sequence>
<reference evidence="1 2" key="1">
    <citation type="journal article" date="2018" name="Genome Biol. Evol.">
        <title>Multiple Roots of Fruiting Body Formation in Amoebozoa.</title>
        <authorList>
            <person name="Hillmann F."/>
            <person name="Forbes G."/>
            <person name="Novohradska S."/>
            <person name="Ferling I."/>
            <person name="Riege K."/>
            <person name="Groth M."/>
            <person name="Westermann M."/>
            <person name="Marz M."/>
            <person name="Spaller T."/>
            <person name="Winckler T."/>
            <person name="Schaap P."/>
            <person name="Glockner G."/>
        </authorList>
    </citation>
    <scope>NUCLEOTIDE SEQUENCE [LARGE SCALE GENOMIC DNA]</scope>
    <source>
        <strain evidence="1 2">Jena</strain>
    </source>
</reference>
<proteinExistence type="predicted"/>
<dbReference type="InParanoid" id="A0A2P6MR63"/>